<dbReference type="Gene3D" id="3.40.50.1820">
    <property type="entry name" value="alpha/beta hydrolase"/>
    <property type="match status" value="1"/>
</dbReference>
<evidence type="ECO:0000259" key="1">
    <source>
        <dbReference type="Pfam" id="PF00975"/>
    </source>
</evidence>
<dbReference type="AlphaFoldDB" id="A0A0F9RI62"/>
<protein>
    <recommendedName>
        <fullName evidence="1">Thioesterase domain-containing protein</fullName>
    </recommendedName>
</protein>
<evidence type="ECO:0000313" key="2">
    <source>
        <dbReference type="EMBL" id="KKN49432.1"/>
    </source>
</evidence>
<name>A0A0F9RI62_9ZZZZ</name>
<organism evidence="2">
    <name type="scientific">marine sediment metagenome</name>
    <dbReference type="NCBI Taxonomy" id="412755"/>
    <lineage>
        <taxon>unclassified sequences</taxon>
        <taxon>metagenomes</taxon>
        <taxon>ecological metagenomes</taxon>
    </lineage>
</organism>
<dbReference type="InterPro" id="IPR029058">
    <property type="entry name" value="AB_hydrolase_fold"/>
</dbReference>
<reference evidence="2" key="1">
    <citation type="journal article" date="2015" name="Nature">
        <title>Complex archaea that bridge the gap between prokaryotes and eukaryotes.</title>
        <authorList>
            <person name="Spang A."/>
            <person name="Saw J.H."/>
            <person name="Jorgensen S.L."/>
            <person name="Zaremba-Niedzwiedzka K."/>
            <person name="Martijn J."/>
            <person name="Lind A.E."/>
            <person name="van Eijk R."/>
            <person name="Schleper C."/>
            <person name="Guy L."/>
            <person name="Ettema T.J."/>
        </authorList>
    </citation>
    <scope>NUCLEOTIDE SEQUENCE</scope>
</reference>
<dbReference type="Pfam" id="PF00975">
    <property type="entry name" value="Thioesterase"/>
    <property type="match status" value="1"/>
</dbReference>
<sequence length="207" mass="23434">MIQQVETIKNYHVVISGFLQTEGKPNGMIRLWRDLHRAQSGPDTLVLLRTWNDNMDTLAEFIWRLAADDVSVKIYGYSWGGAAAMRLAKGLQKRGIGVREMVLSDAVYRHGYWLGNWRALVPFSTLRVPANVECVRWLRQQGGFWKISGHTIVADCPRKTAVLNPILVTCSHTYMDDLPSFHRIAGNVAANCASINCVTPYEREFLL</sequence>
<proteinExistence type="predicted"/>
<comment type="caution">
    <text evidence="2">The sequence shown here is derived from an EMBL/GenBank/DDBJ whole genome shotgun (WGS) entry which is preliminary data.</text>
</comment>
<feature type="domain" description="Thioesterase" evidence="1">
    <location>
        <begin position="46"/>
        <end position="111"/>
    </location>
</feature>
<dbReference type="SUPFAM" id="SSF53474">
    <property type="entry name" value="alpha/beta-Hydrolases"/>
    <property type="match status" value="1"/>
</dbReference>
<gene>
    <name evidence="2" type="ORF">LCGC14_0642690</name>
</gene>
<accession>A0A0F9RI62</accession>
<dbReference type="InterPro" id="IPR001031">
    <property type="entry name" value="Thioesterase"/>
</dbReference>
<dbReference type="EMBL" id="LAZR01001168">
    <property type="protein sequence ID" value="KKN49432.1"/>
    <property type="molecule type" value="Genomic_DNA"/>
</dbReference>